<dbReference type="Proteomes" id="UP000265520">
    <property type="component" value="Unassembled WGS sequence"/>
</dbReference>
<comment type="caution">
    <text evidence="1">The sequence shown here is derived from an EMBL/GenBank/DDBJ whole genome shotgun (WGS) entry which is preliminary data.</text>
</comment>
<dbReference type="AlphaFoldDB" id="A0A392UF51"/>
<organism evidence="1 2">
    <name type="scientific">Trifolium medium</name>
    <dbReference type="NCBI Taxonomy" id="97028"/>
    <lineage>
        <taxon>Eukaryota</taxon>
        <taxon>Viridiplantae</taxon>
        <taxon>Streptophyta</taxon>
        <taxon>Embryophyta</taxon>
        <taxon>Tracheophyta</taxon>
        <taxon>Spermatophyta</taxon>
        <taxon>Magnoliopsida</taxon>
        <taxon>eudicotyledons</taxon>
        <taxon>Gunneridae</taxon>
        <taxon>Pentapetalae</taxon>
        <taxon>rosids</taxon>
        <taxon>fabids</taxon>
        <taxon>Fabales</taxon>
        <taxon>Fabaceae</taxon>
        <taxon>Papilionoideae</taxon>
        <taxon>50 kb inversion clade</taxon>
        <taxon>NPAAA clade</taxon>
        <taxon>Hologalegina</taxon>
        <taxon>IRL clade</taxon>
        <taxon>Trifolieae</taxon>
        <taxon>Trifolium</taxon>
    </lineage>
</organism>
<keyword evidence="2" id="KW-1185">Reference proteome</keyword>
<reference evidence="1 2" key="1">
    <citation type="journal article" date="2018" name="Front. Plant Sci.">
        <title>Red Clover (Trifolium pratense) and Zigzag Clover (T. medium) - A Picture of Genomic Similarities and Differences.</title>
        <authorList>
            <person name="Dluhosova J."/>
            <person name="Istvanek J."/>
            <person name="Nedelnik J."/>
            <person name="Repkova J."/>
        </authorList>
    </citation>
    <scope>NUCLEOTIDE SEQUENCE [LARGE SCALE GENOMIC DNA]</scope>
    <source>
        <strain evidence="2">cv. 10/8</strain>
        <tissue evidence="1">Leaf</tissue>
    </source>
</reference>
<name>A0A392UF51_9FABA</name>
<accession>A0A392UF51</accession>
<protein>
    <submittedName>
        <fullName evidence="1">Phytoalexin-deficient 4-2 protein</fullName>
    </submittedName>
</protein>
<dbReference type="EMBL" id="LXQA010811901">
    <property type="protein sequence ID" value="MCI72151.1"/>
    <property type="molecule type" value="Genomic_DNA"/>
</dbReference>
<evidence type="ECO:0000313" key="1">
    <source>
        <dbReference type="EMBL" id="MCI72151.1"/>
    </source>
</evidence>
<evidence type="ECO:0000313" key="2">
    <source>
        <dbReference type="Proteomes" id="UP000265520"/>
    </source>
</evidence>
<feature type="non-terminal residue" evidence="1">
    <location>
        <position position="67"/>
    </location>
</feature>
<proteinExistence type="predicted"/>
<sequence>MAKFINEGGSSNRPPLFEGEDYYYSNDKMELFLRSQDNNAILGESMKKKMVALESQTEEHSQNNAIL</sequence>